<dbReference type="Pfam" id="PF13432">
    <property type="entry name" value="TPR_16"/>
    <property type="match status" value="1"/>
</dbReference>
<dbReference type="GO" id="GO:0006508">
    <property type="term" value="P:proteolysis"/>
    <property type="evidence" value="ECO:0007669"/>
    <property type="project" value="UniProtKB-KW"/>
</dbReference>
<protein>
    <submittedName>
        <fullName evidence="1">Zn-dependent protease</fullName>
    </submittedName>
</protein>
<proteinExistence type="predicted"/>
<dbReference type="SUPFAM" id="SSF48452">
    <property type="entry name" value="TPR-like"/>
    <property type="match status" value="1"/>
</dbReference>
<dbReference type="Gene3D" id="1.25.40.10">
    <property type="entry name" value="Tetratricopeptide repeat domain"/>
    <property type="match status" value="1"/>
</dbReference>
<dbReference type="InterPro" id="IPR019734">
    <property type="entry name" value="TPR_rpt"/>
</dbReference>
<dbReference type="Proteomes" id="UP001320691">
    <property type="component" value="Unassembled WGS sequence"/>
</dbReference>
<comment type="caution">
    <text evidence="1">The sequence shown here is derived from an EMBL/GenBank/DDBJ whole genome shotgun (WGS) entry which is preliminary data.</text>
</comment>
<dbReference type="RefSeq" id="WP_259260362.1">
    <property type="nucleotide sequence ID" value="NZ_JANUEK010000003.1"/>
</dbReference>
<dbReference type="SMART" id="SM00028">
    <property type="entry name" value="TPR"/>
    <property type="match status" value="2"/>
</dbReference>
<accession>A0AAW5PIU0</accession>
<gene>
    <name evidence="1" type="ORF">M2412_001627</name>
</gene>
<organism evidence="1 2">
    <name type="scientific">Stenotrophomonas rhizophila</name>
    <dbReference type="NCBI Taxonomy" id="216778"/>
    <lineage>
        <taxon>Bacteria</taxon>
        <taxon>Pseudomonadati</taxon>
        <taxon>Pseudomonadota</taxon>
        <taxon>Gammaproteobacteria</taxon>
        <taxon>Lysobacterales</taxon>
        <taxon>Lysobacteraceae</taxon>
        <taxon>Stenotrophomonas</taxon>
    </lineage>
</organism>
<dbReference type="InterPro" id="IPR011990">
    <property type="entry name" value="TPR-like_helical_dom_sf"/>
</dbReference>
<keyword evidence="1" id="KW-0645">Protease</keyword>
<sequence length="108" mass="11657">MDIPALQRLLERGRDSALLRFGLGKALLDEGDTAEAVIHLQRCVAQDPGYSAGWKWLGKAHLAAGDTDAGAQAWREGITVAETNGDKQAAKEMAVFLRRLQKANASRA</sequence>
<dbReference type="AlphaFoldDB" id="A0AAW5PIU0"/>
<keyword evidence="1" id="KW-0378">Hydrolase</keyword>
<evidence type="ECO:0000313" key="2">
    <source>
        <dbReference type="Proteomes" id="UP001320691"/>
    </source>
</evidence>
<name>A0AAW5PIU0_9GAMM</name>
<dbReference type="GO" id="GO:0008233">
    <property type="term" value="F:peptidase activity"/>
    <property type="evidence" value="ECO:0007669"/>
    <property type="project" value="UniProtKB-KW"/>
</dbReference>
<evidence type="ECO:0000313" key="1">
    <source>
        <dbReference type="EMBL" id="MCS4279651.1"/>
    </source>
</evidence>
<reference evidence="1" key="1">
    <citation type="submission" date="2022-08" db="EMBL/GenBank/DDBJ databases">
        <title>Genomic analyses of the natural microbiome of Caenorhabditis elegans.</title>
        <authorList>
            <person name="Samuel B."/>
        </authorList>
    </citation>
    <scope>NUCLEOTIDE SEQUENCE</scope>
    <source>
        <strain evidence="1">BIGb0277</strain>
    </source>
</reference>
<dbReference type="EMBL" id="JANUEK010000003">
    <property type="protein sequence ID" value="MCS4279651.1"/>
    <property type="molecule type" value="Genomic_DNA"/>
</dbReference>